<evidence type="ECO:0000256" key="6">
    <source>
        <dbReference type="ARBA" id="ARBA00023242"/>
    </source>
</evidence>
<keyword evidence="6" id="KW-0539">Nucleus</keyword>
<dbReference type="GO" id="GO:0005634">
    <property type="term" value="C:nucleus"/>
    <property type="evidence" value="ECO:0007669"/>
    <property type="project" value="UniProtKB-SubCell"/>
</dbReference>
<name>A0A3S4QUC5_9ACAR</name>
<dbReference type="SMART" id="SM01168">
    <property type="entry name" value="DUF1907"/>
    <property type="match status" value="1"/>
</dbReference>
<evidence type="ECO:0000256" key="2">
    <source>
        <dbReference type="ARBA" id="ARBA00011245"/>
    </source>
</evidence>
<comment type="subunit">
    <text evidence="2">Monomer.</text>
</comment>
<gene>
    <name evidence="8" type="ORF">B4U79_11786</name>
</gene>
<dbReference type="OrthoDB" id="5119241at2759"/>
<evidence type="ECO:0000256" key="3">
    <source>
        <dbReference type="ARBA" id="ARBA00022723"/>
    </source>
</evidence>
<evidence type="ECO:0000313" key="9">
    <source>
        <dbReference type="Proteomes" id="UP000285301"/>
    </source>
</evidence>
<keyword evidence="4 8" id="KW-0378">Hydrolase</keyword>
<organism evidence="8 9">
    <name type="scientific">Dinothrombium tinctorium</name>
    <dbReference type="NCBI Taxonomy" id="1965070"/>
    <lineage>
        <taxon>Eukaryota</taxon>
        <taxon>Metazoa</taxon>
        <taxon>Ecdysozoa</taxon>
        <taxon>Arthropoda</taxon>
        <taxon>Chelicerata</taxon>
        <taxon>Arachnida</taxon>
        <taxon>Acari</taxon>
        <taxon>Acariformes</taxon>
        <taxon>Trombidiformes</taxon>
        <taxon>Prostigmata</taxon>
        <taxon>Anystina</taxon>
        <taxon>Parasitengona</taxon>
        <taxon>Trombidioidea</taxon>
        <taxon>Trombidiidae</taxon>
        <taxon>Dinothrombium</taxon>
    </lineage>
</organism>
<dbReference type="Pfam" id="PF08925">
    <property type="entry name" value="DUF1907"/>
    <property type="match status" value="1"/>
</dbReference>
<dbReference type="GO" id="GO:0008270">
    <property type="term" value="F:zinc ion binding"/>
    <property type="evidence" value="ECO:0007669"/>
    <property type="project" value="TreeGrafter"/>
</dbReference>
<dbReference type="Proteomes" id="UP000285301">
    <property type="component" value="Unassembled WGS sequence"/>
</dbReference>
<dbReference type="CDD" id="cd17298">
    <property type="entry name" value="DUF1907"/>
    <property type="match status" value="1"/>
</dbReference>
<dbReference type="SUPFAM" id="SSF117856">
    <property type="entry name" value="AF0104/ALDC/Ptd012-like"/>
    <property type="match status" value="1"/>
</dbReference>
<evidence type="ECO:0000259" key="7">
    <source>
        <dbReference type="SMART" id="SM01168"/>
    </source>
</evidence>
<proteinExistence type="predicted"/>
<evidence type="ECO:0000313" key="8">
    <source>
        <dbReference type="EMBL" id="RWS07873.1"/>
    </source>
</evidence>
<evidence type="ECO:0000256" key="4">
    <source>
        <dbReference type="ARBA" id="ARBA00022801"/>
    </source>
</evidence>
<evidence type="ECO:0000256" key="5">
    <source>
        <dbReference type="ARBA" id="ARBA00022833"/>
    </source>
</evidence>
<keyword evidence="9" id="KW-1185">Reference proteome</keyword>
<keyword evidence="5" id="KW-0862">Zinc</keyword>
<dbReference type="EMBL" id="NCKU01003255">
    <property type="protein sequence ID" value="RWS07873.1"/>
    <property type="molecule type" value="Genomic_DNA"/>
</dbReference>
<dbReference type="AlphaFoldDB" id="A0A3S4QUC5"/>
<reference evidence="8 9" key="1">
    <citation type="journal article" date="2018" name="Gigascience">
        <title>Genomes of trombidid mites reveal novel predicted allergens and laterally-transferred genes associated with secondary metabolism.</title>
        <authorList>
            <person name="Dong X."/>
            <person name="Chaisiri K."/>
            <person name="Xia D."/>
            <person name="Armstrong S.D."/>
            <person name="Fang Y."/>
            <person name="Donnelly M.J."/>
            <person name="Kadowaki T."/>
            <person name="McGarry J.W."/>
            <person name="Darby A.C."/>
            <person name="Makepeace B.L."/>
        </authorList>
    </citation>
    <scope>NUCLEOTIDE SEQUENCE [LARGE SCALE GENOMIC DNA]</scope>
    <source>
        <strain evidence="8">UoL-WK</strain>
    </source>
</reference>
<protein>
    <submittedName>
        <fullName evidence="8">Ester hydrolase-like protein</fullName>
    </submittedName>
</protein>
<comment type="subcellular location">
    <subcellularLocation>
        <location evidence="1">Nucleus</location>
    </subcellularLocation>
</comment>
<keyword evidence="3" id="KW-0479">Metal-binding</keyword>
<evidence type="ECO:0000256" key="1">
    <source>
        <dbReference type="ARBA" id="ARBA00004123"/>
    </source>
</evidence>
<feature type="domain" description="DUF1907" evidence="7">
    <location>
        <begin position="25"/>
        <end position="306"/>
    </location>
</feature>
<dbReference type="InterPro" id="IPR015021">
    <property type="entry name" value="C11orf54_DUF1907"/>
</dbReference>
<comment type="caution">
    <text evidence="8">The sequence shown here is derived from an EMBL/GenBank/DDBJ whole genome shotgun (WGS) entry which is preliminary data.</text>
</comment>
<dbReference type="GO" id="GO:0016788">
    <property type="term" value="F:hydrolase activity, acting on ester bonds"/>
    <property type="evidence" value="ECO:0007669"/>
    <property type="project" value="TreeGrafter"/>
</dbReference>
<dbReference type="PANTHER" id="PTHR13204">
    <property type="entry name" value="PTD012 PROTEIN"/>
    <property type="match status" value="1"/>
</dbReference>
<sequence>MEAPQKYSVVTRQLLAPSLEELSSVLNEGLKKHFTEVDVQVIDCPDLRNAPYHLAGETLCGNAKVADVGGVPYLIPTPHLNKPAYSLIEIGHLMGFKQASIVGASFSPHAICGNCELIPNLYYYTDDSGQLRVENETHGAKIGASGECVLFKPNVTEFNLLGNLFVCDAKPGKVLKIKASKRIAGDNFTTSIRNTLREKYGTNRVSVGGVFVIKQGAAKLHIMPELSKTPLNTPEDVNNWLKFYEMKAPLICLTVFHSYDDDLDLRVEHTHCFSTHGAGGHYHEDTTPDDVEYEAIFNVAEQLYRIDAPPMVQKFHI</sequence>
<dbReference type="PANTHER" id="PTHR13204:SF1">
    <property type="entry name" value="ESTER HYDROLASE C11ORF54"/>
    <property type="match status" value="1"/>
</dbReference>
<accession>A0A3S4QUC5</accession>